<dbReference type="InterPro" id="IPR005821">
    <property type="entry name" value="Ion_trans_dom"/>
</dbReference>
<keyword evidence="5" id="KW-0406">Ion transport</keyword>
<dbReference type="InterPro" id="IPR050927">
    <property type="entry name" value="TRPM"/>
</dbReference>
<dbReference type="GO" id="GO:0030001">
    <property type="term" value="P:metal ion transport"/>
    <property type="evidence" value="ECO:0000318"/>
    <property type="project" value="GO_Central"/>
</dbReference>
<dbReference type="PANTHER" id="PTHR13800">
    <property type="entry name" value="TRANSIENT RECEPTOR POTENTIAL CATION CHANNEL, SUBFAMILY M, MEMBER 6"/>
    <property type="match status" value="1"/>
</dbReference>
<evidence type="ECO:0000313" key="13">
    <source>
        <dbReference type="EnsemblMetazoa" id="HelroP62898"/>
    </source>
</evidence>
<feature type="domain" description="TRPM SLOG" evidence="10">
    <location>
        <begin position="115"/>
        <end position="378"/>
    </location>
</feature>
<reference evidence="12 14" key="2">
    <citation type="journal article" date="2013" name="Nature">
        <title>Insights into bilaterian evolution from three spiralian genomes.</title>
        <authorList>
            <person name="Simakov O."/>
            <person name="Marletaz F."/>
            <person name="Cho S.J."/>
            <person name="Edsinger-Gonzales E."/>
            <person name="Havlak P."/>
            <person name="Hellsten U."/>
            <person name="Kuo D.H."/>
            <person name="Larsson T."/>
            <person name="Lv J."/>
            <person name="Arendt D."/>
            <person name="Savage R."/>
            <person name="Osoegawa K."/>
            <person name="de Jong P."/>
            <person name="Grimwood J."/>
            <person name="Chapman J.A."/>
            <person name="Shapiro H."/>
            <person name="Aerts A."/>
            <person name="Otillar R.P."/>
            <person name="Terry A.Y."/>
            <person name="Boore J.L."/>
            <person name="Grigoriev I.V."/>
            <person name="Lindberg D.R."/>
            <person name="Seaver E.C."/>
            <person name="Weisblat D.A."/>
            <person name="Putnam N.H."/>
            <person name="Rokhsar D.S."/>
        </authorList>
    </citation>
    <scope>NUCLEOTIDE SEQUENCE</scope>
</reference>
<dbReference type="GO" id="GO:0098655">
    <property type="term" value="P:monoatomic cation transmembrane transport"/>
    <property type="evidence" value="ECO:0000318"/>
    <property type="project" value="GO_Central"/>
</dbReference>
<feature type="transmembrane region" description="Helical" evidence="8">
    <location>
        <begin position="943"/>
        <end position="962"/>
    </location>
</feature>
<dbReference type="InterPro" id="IPR057366">
    <property type="entry name" value="TRPM-like"/>
</dbReference>
<gene>
    <name evidence="13" type="primary">20213418</name>
    <name evidence="12" type="ORF">HELRODRAFT_62898</name>
</gene>
<dbReference type="Pfam" id="PF18139">
    <property type="entry name" value="LSDAT_euk"/>
    <property type="match status" value="1"/>
</dbReference>
<evidence type="ECO:0000313" key="12">
    <source>
        <dbReference type="EMBL" id="ESO12925.1"/>
    </source>
</evidence>
<dbReference type="eggNOG" id="KOG3614">
    <property type="taxonomic scope" value="Eukaryota"/>
</dbReference>
<evidence type="ECO:0000259" key="11">
    <source>
        <dbReference type="Pfam" id="PF25508"/>
    </source>
</evidence>
<feature type="transmembrane region" description="Helical" evidence="8">
    <location>
        <begin position="847"/>
        <end position="866"/>
    </location>
</feature>
<dbReference type="InParanoid" id="T1FX70"/>
<dbReference type="AlphaFoldDB" id="T1FX70"/>
<dbReference type="FunCoup" id="T1FX70">
    <property type="interactions" value="221"/>
</dbReference>
<sequence>MQINFNSKNLSLNSRFESQKNLIAFCFIEIKCCNEKSLWIERTFKKRECIQFMPEINDYTKCQCGKDEFSHTNSRMNEITKSSYAVPPVWDPLTNTDLLPTDAYGTIEFRNGKSQYIRLSNDTHPEDVLTFLHTHWRLDNAKMLISIYGDFVNYDLRPELREVCNEGIFNAAKTTGAWVITDGVHLDVVKRLNESLGDTTGQSRHNIVRIGIVAWGVVHRREDLIGRNKSVPYSFSSANNDGTVLNVNHSHYLLVDDGSVGKFGSEIILRKNLERYISQQKIANNSNHGTPVVRLLMGGGSNCIRSVIDCVTNKPPIPVLVIDKSGGTSDLLSFAHENIQSDGGMSQNTRKRLQAMISNLSRLEHSAYENVFEELMLCVKHKKSITIFRLQNGKESLDQALLSVLLRCQKSSLQYQLHLTMAWNRVDVARKHFLACAHLCKEGALDSLMLEALVHDRVEFVQLLIESGLNVKMWLTIKRLEELYNQRFDPTSTLRHLLSEQKTVTHHHHRRHPPPHHHHPFIDYVPSNYRFSLYEIGQVINKLMGGAFQSLYGKRKFRLLHNAAKIKSRKISTASRTSTTSTTSTNDDDYNHLLSDTFKYPYSELMMWAVLLRRHNMARFMWRMGQESMAKCLIAGKLYSGMAREADEDEDDVGASYEIDKHHQEFVALSTELLNHYCKIDSELTKLLLTYELSNWSNQTCLSLAVADRNMNFLAHTCCQVLLTEMWMGGLRTRKYPSIKVIFGILCFPLIFFFNYKSIEELEIMPQTQHQLQQLNLPNAIIDIPSSSGKSSTAVAAAATAALAAVGAAAAGMNSATNQDGPQLFTERLVVIRCKIIHFYAAPITKFWMHAIGHCVFALLFFYMVIQPTPAERRTAAEWYVLAYMCALTGEKFREFVTCDAPKIRQKVFIFFNDFWNIADISSICLFYIGFALRFHFDSTSRVFYSLTVMLCIVKFVEFFVIGPKFGPYITILKKMVSWKKDLLFYILVILVSFGTFRQSLWFPEQDFKWSSVRKIFLKPYFMLYGETYSDEIWPDCVDDVTSEEEFPCVPGRWLVPFIFAVYLAVGIIVLLSLLIAVINGVFMRIYAHSNTVWKFQRYNLIIKYETRPILPAPFILINHAFITFRYLLMCCTKKQTFFDRGLKVFLDEQDLEKLHDFEDGCIQSFHKNRARRTTTNDKQTDNQKALKLGICSEFQNVET</sequence>
<evidence type="ECO:0000256" key="8">
    <source>
        <dbReference type="SAM" id="Phobius"/>
    </source>
</evidence>
<feature type="transmembrane region" description="Helical" evidence="8">
    <location>
        <begin position="1060"/>
        <end position="1088"/>
    </location>
</feature>
<evidence type="ECO:0000259" key="10">
    <source>
        <dbReference type="Pfam" id="PF18139"/>
    </source>
</evidence>
<dbReference type="EMBL" id="KB095811">
    <property type="protein sequence ID" value="ESO12925.1"/>
    <property type="molecule type" value="Genomic_DNA"/>
</dbReference>
<evidence type="ECO:0000256" key="7">
    <source>
        <dbReference type="ARBA" id="ARBA00023303"/>
    </source>
</evidence>
<keyword evidence="4 8" id="KW-1133">Transmembrane helix</keyword>
<dbReference type="STRING" id="6412.T1FX70"/>
<dbReference type="GO" id="GO:0005886">
    <property type="term" value="C:plasma membrane"/>
    <property type="evidence" value="ECO:0000318"/>
    <property type="project" value="GO_Central"/>
</dbReference>
<dbReference type="HOGENOM" id="CLU_001390_4_1_1"/>
<dbReference type="KEGG" id="hro:HELRODRAFT_62898"/>
<evidence type="ECO:0000256" key="2">
    <source>
        <dbReference type="ARBA" id="ARBA00022448"/>
    </source>
</evidence>
<keyword evidence="3 8" id="KW-0812">Transmembrane</keyword>
<dbReference type="CTD" id="20213418"/>
<evidence type="ECO:0000256" key="6">
    <source>
        <dbReference type="ARBA" id="ARBA00023136"/>
    </source>
</evidence>
<keyword evidence="2" id="KW-0813">Transport</keyword>
<evidence type="ECO:0008006" key="15">
    <source>
        <dbReference type="Google" id="ProtNLM"/>
    </source>
</evidence>
<evidence type="ECO:0000256" key="5">
    <source>
        <dbReference type="ARBA" id="ARBA00023065"/>
    </source>
</evidence>
<keyword evidence="6 8" id="KW-0472">Membrane</keyword>
<proteinExistence type="predicted"/>
<reference evidence="14" key="1">
    <citation type="submission" date="2012-12" db="EMBL/GenBank/DDBJ databases">
        <authorList>
            <person name="Hellsten U."/>
            <person name="Grimwood J."/>
            <person name="Chapman J.A."/>
            <person name="Shapiro H."/>
            <person name="Aerts A."/>
            <person name="Otillar R.P."/>
            <person name="Terry A.Y."/>
            <person name="Boore J.L."/>
            <person name="Simakov O."/>
            <person name="Marletaz F."/>
            <person name="Cho S.-J."/>
            <person name="Edsinger-Gonzales E."/>
            <person name="Havlak P."/>
            <person name="Kuo D.-H."/>
            <person name="Larsson T."/>
            <person name="Lv J."/>
            <person name="Arendt D."/>
            <person name="Savage R."/>
            <person name="Osoegawa K."/>
            <person name="de Jong P."/>
            <person name="Lindberg D.R."/>
            <person name="Seaver E.C."/>
            <person name="Weisblat D.A."/>
            <person name="Putnam N.H."/>
            <person name="Grigoriev I.V."/>
            <person name="Rokhsar D.S."/>
        </authorList>
    </citation>
    <scope>NUCLEOTIDE SEQUENCE</scope>
</reference>
<keyword evidence="14" id="KW-1185">Reference proteome</keyword>
<reference evidence="13" key="3">
    <citation type="submission" date="2015-06" db="UniProtKB">
        <authorList>
            <consortium name="EnsemblMetazoa"/>
        </authorList>
    </citation>
    <scope>IDENTIFICATION</scope>
</reference>
<keyword evidence="7" id="KW-0407">Ion channel</keyword>
<comment type="subcellular location">
    <subcellularLocation>
        <location evidence="1">Membrane</location>
        <topology evidence="1">Multi-pass membrane protein</topology>
    </subcellularLocation>
</comment>
<dbReference type="Proteomes" id="UP000015101">
    <property type="component" value="Unassembled WGS sequence"/>
</dbReference>
<dbReference type="Pfam" id="PF00520">
    <property type="entry name" value="Ion_trans"/>
    <property type="match status" value="1"/>
</dbReference>
<dbReference type="InterPro" id="IPR041491">
    <property type="entry name" value="TRPM_SLOG"/>
</dbReference>
<evidence type="ECO:0000256" key="1">
    <source>
        <dbReference type="ARBA" id="ARBA00004141"/>
    </source>
</evidence>
<dbReference type="GeneID" id="20213418"/>
<feature type="domain" description="TRPM-like" evidence="11">
    <location>
        <begin position="441"/>
        <end position="716"/>
    </location>
</feature>
<evidence type="ECO:0000256" key="4">
    <source>
        <dbReference type="ARBA" id="ARBA00022989"/>
    </source>
</evidence>
<dbReference type="PANTHER" id="PTHR13800:SF1">
    <property type="entry name" value="TRANSIENT RECEPTOR POTENTIAL CATION CHANNEL TRPM"/>
    <property type="match status" value="1"/>
</dbReference>
<dbReference type="EMBL" id="AMQM01000262">
    <property type="status" value="NOT_ANNOTATED_CDS"/>
    <property type="molecule type" value="Genomic_DNA"/>
</dbReference>
<dbReference type="OMA" id="KRECIRY"/>
<name>T1FX70_HELRO</name>
<organism evidence="13 14">
    <name type="scientific">Helobdella robusta</name>
    <name type="common">Californian leech</name>
    <dbReference type="NCBI Taxonomy" id="6412"/>
    <lineage>
        <taxon>Eukaryota</taxon>
        <taxon>Metazoa</taxon>
        <taxon>Spiralia</taxon>
        <taxon>Lophotrochozoa</taxon>
        <taxon>Annelida</taxon>
        <taxon>Clitellata</taxon>
        <taxon>Hirudinea</taxon>
        <taxon>Rhynchobdellida</taxon>
        <taxon>Glossiphoniidae</taxon>
        <taxon>Helobdella</taxon>
    </lineage>
</organism>
<protein>
    <recommendedName>
        <fullName evidence="15">TRPM SLOG domain-containing protein</fullName>
    </recommendedName>
</protein>
<evidence type="ECO:0000256" key="3">
    <source>
        <dbReference type="ARBA" id="ARBA00022692"/>
    </source>
</evidence>
<feature type="transmembrane region" description="Helical" evidence="8">
    <location>
        <begin position="983"/>
        <end position="1003"/>
    </location>
</feature>
<feature type="domain" description="Ion transport" evidence="9">
    <location>
        <begin position="847"/>
        <end position="1090"/>
    </location>
</feature>
<dbReference type="Pfam" id="PF25508">
    <property type="entry name" value="TRPM2"/>
    <property type="match status" value="1"/>
</dbReference>
<accession>T1FX70</accession>
<dbReference type="RefSeq" id="XP_009009645.1">
    <property type="nucleotide sequence ID" value="XM_009011397.1"/>
</dbReference>
<dbReference type="GO" id="GO:0005261">
    <property type="term" value="F:monoatomic cation channel activity"/>
    <property type="evidence" value="ECO:0000318"/>
    <property type="project" value="GO_Central"/>
</dbReference>
<feature type="transmembrane region" description="Helical" evidence="8">
    <location>
        <begin position="738"/>
        <end position="756"/>
    </location>
</feature>
<dbReference type="EnsemblMetazoa" id="HelroT62898">
    <property type="protein sequence ID" value="HelroP62898"/>
    <property type="gene ID" value="HelroG62898"/>
</dbReference>
<dbReference type="OrthoDB" id="301415at2759"/>
<evidence type="ECO:0000313" key="14">
    <source>
        <dbReference type="Proteomes" id="UP000015101"/>
    </source>
</evidence>
<evidence type="ECO:0000259" key="9">
    <source>
        <dbReference type="Pfam" id="PF00520"/>
    </source>
</evidence>
<feature type="transmembrane region" description="Helical" evidence="8">
    <location>
        <begin position="794"/>
        <end position="813"/>
    </location>
</feature>
<feature type="transmembrane region" description="Helical" evidence="8">
    <location>
        <begin position="915"/>
        <end position="937"/>
    </location>
</feature>